<dbReference type="Proteomes" id="UP000245081">
    <property type="component" value="Unassembled WGS sequence"/>
</dbReference>
<accession>A0A2R5FAC2</accession>
<keyword evidence="1" id="KW-0812">Transmembrane</keyword>
<dbReference type="RefSeq" id="WP_109016338.1">
    <property type="nucleotide sequence ID" value="NZ_BDOQ01000014.1"/>
</dbReference>
<dbReference type="OrthoDB" id="8703192at2"/>
<protein>
    <submittedName>
        <fullName evidence="2">Uncharacterized protein</fullName>
    </submittedName>
</protein>
<dbReference type="AlphaFoldDB" id="A0A2R5FAC2"/>
<reference evidence="2 3" key="1">
    <citation type="journal article" date="2018" name="Environ. Microbiol.">
        <title>Isolation and genomic characterization of Novimethylophilus kurashikiensis gen. nov. sp. nov., a new lanthanide-dependent methylotrophic species of Methylophilaceae.</title>
        <authorList>
            <person name="Lv H."/>
            <person name="Sahin N."/>
            <person name="Tani A."/>
        </authorList>
    </citation>
    <scope>NUCLEOTIDE SEQUENCE [LARGE SCALE GENOMIC DNA]</scope>
    <source>
        <strain evidence="2 3">La2-4</strain>
    </source>
</reference>
<keyword evidence="3" id="KW-1185">Reference proteome</keyword>
<dbReference type="InterPro" id="IPR007813">
    <property type="entry name" value="PilN"/>
</dbReference>
<keyword evidence="1" id="KW-1133">Transmembrane helix</keyword>
<gene>
    <name evidence="2" type="ORF">NMK_2769</name>
</gene>
<sequence length="178" mass="19857">MKRVWIDFKQPIAPQILLLRYGLLGLGAIVLGLALYQQHRVTTEKAGLMWQQQNLERLENRHLPQIHLTAESSTSPDANKRANEVLKQLNQPWDGMFVALERALIPGISVLSVSPDAHKGTVTIKGLAQDGDHIIDFVEQLQATKTLAGVHLLSQETMPEDQKLPLSFTLSANWTVKP</sequence>
<dbReference type="Pfam" id="PF05137">
    <property type="entry name" value="PilN"/>
    <property type="match status" value="1"/>
</dbReference>
<keyword evidence="1" id="KW-0472">Membrane</keyword>
<organism evidence="2 3">
    <name type="scientific">Novimethylophilus kurashikiensis</name>
    <dbReference type="NCBI Taxonomy" id="1825523"/>
    <lineage>
        <taxon>Bacteria</taxon>
        <taxon>Pseudomonadati</taxon>
        <taxon>Pseudomonadota</taxon>
        <taxon>Betaproteobacteria</taxon>
        <taxon>Nitrosomonadales</taxon>
        <taxon>Methylophilaceae</taxon>
        <taxon>Novimethylophilus</taxon>
    </lineage>
</organism>
<comment type="caution">
    <text evidence="2">The sequence shown here is derived from an EMBL/GenBank/DDBJ whole genome shotgun (WGS) entry which is preliminary data.</text>
</comment>
<evidence type="ECO:0000313" key="3">
    <source>
        <dbReference type="Proteomes" id="UP000245081"/>
    </source>
</evidence>
<evidence type="ECO:0000313" key="2">
    <source>
        <dbReference type="EMBL" id="GBG15166.1"/>
    </source>
</evidence>
<name>A0A2R5FAC2_9PROT</name>
<dbReference type="EMBL" id="BDOQ01000014">
    <property type="protein sequence ID" value="GBG15166.1"/>
    <property type="molecule type" value="Genomic_DNA"/>
</dbReference>
<evidence type="ECO:0000256" key="1">
    <source>
        <dbReference type="SAM" id="Phobius"/>
    </source>
</evidence>
<proteinExistence type="predicted"/>
<feature type="transmembrane region" description="Helical" evidence="1">
    <location>
        <begin position="12"/>
        <end position="36"/>
    </location>
</feature>